<feature type="transmembrane region" description="Helical" evidence="6">
    <location>
        <begin position="407"/>
        <end position="425"/>
    </location>
</feature>
<feature type="transmembrane region" description="Helical" evidence="6">
    <location>
        <begin position="39"/>
        <end position="63"/>
    </location>
</feature>
<dbReference type="InterPro" id="IPR036259">
    <property type="entry name" value="MFS_trans_sf"/>
</dbReference>
<dbReference type="InterPro" id="IPR051717">
    <property type="entry name" value="MFS_MFSD6"/>
</dbReference>
<evidence type="ECO:0000256" key="6">
    <source>
        <dbReference type="SAM" id="Phobius"/>
    </source>
</evidence>
<dbReference type="PANTHER" id="PTHR16172">
    <property type="entry name" value="MAJOR FACILITATOR SUPERFAMILY DOMAIN-CONTAINING PROTEIN 6-LIKE"/>
    <property type="match status" value="1"/>
</dbReference>
<dbReference type="Pfam" id="PF12832">
    <property type="entry name" value="MFS_1_like"/>
    <property type="match status" value="1"/>
</dbReference>
<dbReference type="Gene3D" id="1.20.1250.20">
    <property type="entry name" value="MFS general substrate transporter like domains"/>
    <property type="match status" value="2"/>
</dbReference>
<organism evidence="8 9">
    <name type="scientific">Opisthorchis felineus</name>
    <dbReference type="NCBI Taxonomy" id="147828"/>
    <lineage>
        <taxon>Eukaryota</taxon>
        <taxon>Metazoa</taxon>
        <taxon>Spiralia</taxon>
        <taxon>Lophotrochozoa</taxon>
        <taxon>Platyhelminthes</taxon>
        <taxon>Trematoda</taxon>
        <taxon>Digenea</taxon>
        <taxon>Opisthorchiida</taxon>
        <taxon>Opisthorchiata</taxon>
        <taxon>Opisthorchiidae</taxon>
        <taxon>Opisthorchis</taxon>
    </lineage>
</organism>
<keyword evidence="3 6" id="KW-0812">Transmembrane</keyword>
<evidence type="ECO:0000259" key="7">
    <source>
        <dbReference type="Pfam" id="PF12832"/>
    </source>
</evidence>
<feature type="transmembrane region" description="Helical" evidence="6">
    <location>
        <begin position="503"/>
        <end position="525"/>
    </location>
</feature>
<comment type="similarity">
    <text evidence="2">Belongs to the major facilitator superfamily. MFSD6 family.</text>
</comment>
<comment type="subcellular location">
    <subcellularLocation>
        <location evidence="1">Membrane</location>
        <topology evidence="1">Multi-pass membrane protein</topology>
    </subcellularLocation>
</comment>
<keyword evidence="9" id="KW-1185">Reference proteome</keyword>
<dbReference type="Proteomes" id="UP000308267">
    <property type="component" value="Unassembled WGS sequence"/>
</dbReference>
<feature type="transmembrane region" description="Helical" evidence="6">
    <location>
        <begin position="340"/>
        <end position="363"/>
    </location>
</feature>
<keyword evidence="4 6" id="KW-1133">Transmembrane helix</keyword>
<evidence type="ECO:0000313" key="9">
    <source>
        <dbReference type="Proteomes" id="UP000308267"/>
    </source>
</evidence>
<feature type="transmembrane region" description="Helical" evidence="6">
    <location>
        <begin position="72"/>
        <end position="90"/>
    </location>
</feature>
<name>A0A4S2M5W9_OPIFE</name>
<gene>
    <name evidence="8" type="ORF">CRM22_002455</name>
</gene>
<feature type="transmembrane region" description="Helical" evidence="6">
    <location>
        <begin position="375"/>
        <end position="395"/>
    </location>
</feature>
<evidence type="ECO:0000256" key="4">
    <source>
        <dbReference type="ARBA" id="ARBA00022989"/>
    </source>
</evidence>
<dbReference type="EMBL" id="SJOL01004338">
    <property type="protein sequence ID" value="TGZ71743.1"/>
    <property type="molecule type" value="Genomic_DNA"/>
</dbReference>
<dbReference type="AlphaFoldDB" id="A0A4S2M5W9"/>
<dbReference type="OrthoDB" id="515887at2759"/>
<keyword evidence="5 6" id="KW-0472">Membrane</keyword>
<proteinExistence type="inferred from homology"/>
<feature type="transmembrane region" description="Helical" evidence="6">
    <location>
        <begin position="471"/>
        <end position="491"/>
    </location>
</feature>
<reference evidence="8 9" key="1">
    <citation type="journal article" date="2019" name="BMC Genomics">
        <title>New insights from Opisthorchis felineus genome: update on genomics of the epidemiologically important liver flukes.</title>
        <authorList>
            <person name="Ershov N.I."/>
            <person name="Mordvinov V.A."/>
            <person name="Prokhortchouk E.B."/>
            <person name="Pakharukova M.Y."/>
            <person name="Gunbin K.V."/>
            <person name="Ustyantsev K."/>
            <person name="Genaev M.A."/>
            <person name="Blinov A.G."/>
            <person name="Mazur A."/>
            <person name="Boulygina E."/>
            <person name="Tsygankova S."/>
            <person name="Khrameeva E."/>
            <person name="Chekanov N."/>
            <person name="Fan G."/>
            <person name="Xiao A."/>
            <person name="Zhang H."/>
            <person name="Xu X."/>
            <person name="Yang H."/>
            <person name="Solovyev V."/>
            <person name="Lee S.M."/>
            <person name="Liu X."/>
            <person name="Afonnikov D.A."/>
            <person name="Skryabin K.G."/>
        </authorList>
    </citation>
    <scope>NUCLEOTIDE SEQUENCE [LARGE SCALE GENOMIC DNA]</scope>
    <source>
        <strain evidence="8">AK-0245</strain>
        <tissue evidence="8">Whole organism</tissue>
    </source>
</reference>
<dbReference type="PANTHER" id="PTHR16172:SF41">
    <property type="entry name" value="MAJOR FACILITATOR SUPERFAMILY DOMAIN-CONTAINING PROTEIN 6-LIKE"/>
    <property type="match status" value="1"/>
</dbReference>
<evidence type="ECO:0000256" key="5">
    <source>
        <dbReference type="ARBA" id="ARBA00023136"/>
    </source>
</evidence>
<feature type="transmembrane region" description="Helical" evidence="6">
    <location>
        <begin position="7"/>
        <end position="27"/>
    </location>
</feature>
<feature type="transmembrane region" description="Helical" evidence="6">
    <location>
        <begin position="205"/>
        <end position="224"/>
    </location>
</feature>
<dbReference type="GO" id="GO:0016020">
    <property type="term" value="C:membrane"/>
    <property type="evidence" value="ECO:0007669"/>
    <property type="project" value="UniProtKB-SubCell"/>
</dbReference>
<evidence type="ECO:0000256" key="3">
    <source>
        <dbReference type="ARBA" id="ARBA00022692"/>
    </source>
</evidence>
<comment type="caution">
    <text evidence="8">The sequence shown here is derived from an EMBL/GenBank/DDBJ whole genome shotgun (WGS) entry which is preliminary data.</text>
</comment>
<accession>A0A4S2M5W9</accession>
<feature type="transmembrane region" description="Helical" evidence="6">
    <location>
        <begin position="431"/>
        <end position="450"/>
    </location>
</feature>
<dbReference type="InterPro" id="IPR024989">
    <property type="entry name" value="MFS_assoc_dom"/>
</dbReference>
<protein>
    <recommendedName>
        <fullName evidence="7">Major facilitator superfamily associated domain-containing protein</fullName>
    </recommendedName>
</protein>
<feature type="transmembrane region" description="Helical" evidence="6">
    <location>
        <begin position="256"/>
        <end position="276"/>
    </location>
</feature>
<dbReference type="STRING" id="147828.A0A4S2M5W9"/>
<dbReference type="SUPFAM" id="SSF103473">
    <property type="entry name" value="MFS general substrate transporter"/>
    <property type="match status" value="2"/>
</dbReference>
<feature type="domain" description="Major facilitator superfamily associated" evidence="7">
    <location>
        <begin position="9"/>
        <end position="504"/>
    </location>
</feature>
<evidence type="ECO:0000313" key="8">
    <source>
        <dbReference type="EMBL" id="TGZ71743.1"/>
    </source>
</evidence>
<evidence type="ECO:0000256" key="1">
    <source>
        <dbReference type="ARBA" id="ARBA00004141"/>
    </source>
</evidence>
<evidence type="ECO:0000256" key="2">
    <source>
        <dbReference type="ARBA" id="ARBA00005241"/>
    </source>
</evidence>
<feature type="transmembrane region" description="Helical" evidence="6">
    <location>
        <begin position="296"/>
        <end position="319"/>
    </location>
</feature>
<sequence length="539" mass="59664">MANRSTLYIRITYFCQAFVFGSFGVYLNPLLSSYGLTPMQIGFVSFISNGVATFSRIIFGIIADRTRKYHRVLFWLTIISAIVVLSFGFLPRSWSAFYEGRIYSDGTFISKWVWNEDSNPKRNFVICWPTYLRQCFSNVTTMINPVSFVLSRTDPTTNQAFYLVETPSLIMKSQSSTGENIPVNVACSVIGPNHDHLCHEPRNKIPAIATITTFFLALLMRSIFSGLFMPTTNLIDSVTHAALGERDAHLYGRSRVFASLGYAVSVTVTGFLISHSTASSRPWSSFSTVVEPSQDYLPAIVLGSAFALAAAVSGGMTQVSVGTNELEITHVLQLAFRSEVMLRCIFTSFFAGILLSFSNDYAFLILTKHLGLPPYFLGILTTVNILFAEIPGFLLSNAVLTYLGDNLCLSFAFLLVALQNLVVAFTRNGWWLLFSSSFLGCWFPLMYHTLLDQATRAGRIAHSKADIVASMHGIMNAVLFGISASFGGLLWGVLLEFFSGTQLFFIFSGMAFVLTVLVPPFCLMIPRFGIVSEKPNSPM</sequence>